<dbReference type="InterPro" id="IPR050205">
    <property type="entry name" value="CDPK_Ser/Thr_kinases"/>
</dbReference>
<protein>
    <recommendedName>
        <fullName evidence="6">Protein kinase domain-containing protein</fullName>
    </recommendedName>
</protein>
<dbReference type="EMBL" id="CAJJDM010000072">
    <property type="protein sequence ID" value="CAD8083280.1"/>
    <property type="molecule type" value="Genomic_DNA"/>
</dbReference>
<evidence type="ECO:0000256" key="2">
    <source>
        <dbReference type="ARBA" id="ARBA00022679"/>
    </source>
</evidence>
<dbReference type="InterPro" id="IPR000719">
    <property type="entry name" value="Prot_kinase_dom"/>
</dbReference>
<proteinExistence type="predicted"/>
<name>A0A8S1MSW3_PARPR</name>
<organism evidence="7 8">
    <name type="scientific">Paramecium primaurelia</name>
    <dbReference type="NCBI Taxonomy" id="5886"/>
    <lineage>
        <taxon>Eukaryota</taxon>
        <taxon>Sar</taxon>
        <taxon>Alveolata</taxon>
        <taxon>Ciliophora</taxon>
        <taxon>Intramacronucleata</taxon>
        <taxon>Oligohymenophorea</taxon>
        <taxon>Peniculida</taxon>
        <taxon>Parameciidae</taxon>
        <taxon>Paramecium</taxon>
    </lineage>
</organism>
<dbReference type="GO" id="GO:0004674">
    <property type="term" value="F:protein serine/threonine kinase activity"/>
    <property type="evidence" value="ECO:0007669"/>
    <property type="project" value="UniProtKB-KW"/>
</dbReference>
<evidence type="ECO:0000256" key="4">
    <source>
        <dbReference type="ARBA" id="ARBA00022777"/>
    </source>
</evidence>
<dbReference type="AlphaFoldDB" id="A0A8S1MSW3"/>
<keyword evidence="2" id="KW-0808">Transferase</keyword>
<reference evidence="7" key="1">
    <citation type="submission" date="2021-01" db="EMBL/GenBank/DDBJ databases">
        <authorList>
            <consortium name="Genoscope - CEA"/>
            <person name="William W."/>
        </authorList>
    </citation>
    <scope>NUCLEOTIDE SEQUENCE</scope>
</reference>
<dbReference type="Pfam" id="PF00069">
    <property type="entry name" value="Pkinase"/>
    <property type="match status" value="1"/>
</dbReference>
<keyword evidence="5" id="KW-0067">ATP-binding</keyword>
<dbReference type="PANTHER" id="PTHR24349">
    <property type="entry name" value="SERINE/THREONINE-PROTEIN KINASE"/>
    <property type="match status" value="1"/>
</dbReference>
<dbReference type="Proteomes" id="UP000688137">
    <property type="component" value="Unassembled WGS sequence"/>
</dbReference>
<feature type="domain" description="Protein kinase" evidence="6">
    <location>
        <begin position="1"/>
        <end position="228"/>
    </location>
</feature>
<evidence type="ECO:0000313" key="8">
    <source>
        <dbReference type="Proteomes" id="UP000688137"/>
    </source>
</evidence>
<sequence length="627" mass="74990">MIEEIESLYRNRAILEKRMAQQSPKQVLVDALCDDLDAFLEYESQITGSYIRSQCKVIGRKQYLFMIPEGITLLQLINQNGRLSRNQIEEIYKQLLQALHQIHIKYSLGRCFHVGNIYYHNNSIQMAAFGFYPNLQLIPPEFLERGEQSQNRIYSQSIDVWLVGCIIYQLFTGQVLNSFKTLKEYRTFYNQIQSQLIEEDWKNRLLKMLHPTEAQRCTFFQMHIHHEISNSYQEDIKEFYKNIFLTQNYSSLIKMRELIDDNYIEWAVPKEFTKQMELPKVLNPFRYRIQRPNPNPKIQENIAPYPRIANTTDYYSQPIQPSPPIEDLPLDDPPIQDLSIENRQIENPPIDPIDQSPQPLMQYLDLGFLPYRCRDYNDFIKFKDFWIELHFESYKWYLMNSLKQHIEQQEIKSPVETLAVYCLLKMAVLMRQEFVSQWNNEFLNFDDELWKNFKNSILWENFKTSIQAKKFFKDLQNQLNADLSIINDNYQLCDFTNPSNEDKQLFNSIKTIINMPEQKQNSDNFKIPYRKTLRRLYHSIKNSCQQDCDNKLQLTLLQLKFIICMGISSIFSPKKREVIFIQVKRAQNISNFDNPYYLEQEFFRQQDANILNNQIKIIEEEFFQSSS</sequence>
<keyword evidence="3" id="KW-0547">Nucleotide-binding</keyword>
<gene>
    <name evidence="7" type="ORF">PPRIM_AZ9-3.1.T0690209</name>
</gene>
<evidence type="ECO:0000256" key="3">
    <source>
        <dbReference type="ARBA" id="ARBA00022741"/>
    </source>
</evidence>
<evidence type="ECO:0000256" key="5">
    <source>
        <dbReference type="ARBA" id="ARBA00022840"/>
    </source>
</evidence>
<accession>A0A8S1MSW3</accession>
<keyword evidence="4" id="KW-0418">Kinase</keyword>
<keyword evidence="1" id="KW-0723">Serine/threonine-protein kinase</keyword>
<dbReference type="PROSITE" id="PS50011">
    <property type="entry name" value="PROTEIN_KINASE_DOM"/>
    <property type="match status" value="1"/>
</dbReference>
<evidence type="ECO:0000313" key="7">
    <source>
        <dbReference type="EMBL" id="CAD8083280.1"/>
    </source>
</evidence>
<dbReference type="GO" id="GO:0005524">
    <property type="term" value="F:ATP binding"/>
    <property type="evidence" value="ECO:0007669"/>
    <property type="project" value="UniProtKB-KW"/>
</dbReference>
<dbReference type="OMA" id="ELHFESY"/>
<dbReference type="SMART" id="SM00220">
    <property type="entry name" value="S_TKc"/>
    <property type="match status" value="1"/>
</dbReference>
<keyword evidence="8" id="KW-1185">Reference proteome</keyword>
<evidence type="ECO:0000259" key="6">
    <source>
        <dbReference type="PROSITE" id="PS50011"/>
    </source>
</evidence>
<comment type="caution">
    <text evidence="7">The sequence shown here is derived from an EMBL/GenBank/DDBJ whole genome shotgun (WGS) entry which is preliminary data.</text>
</comment>
<evidence type="ECO:0000256" key="1">
    <source>
        <dbReference type="ARBA" id="ARBA00022527"/>
    </source>
</evidence>